<dbReference type="Pfam" id="PF13921">
    <property type="entry name" value="Myb_DNA-bind_6"/>
    <property type="match status" value="1"/>
</dbReference>
<feature type="compositionally biased region" description="Polar residues" evidence="3">
    <location>
        <begin position="530"/>
        <end position="541"/>
    </location>
</feature>
<dbReference type="PROSITE" id="PS50090">
    <property type="entry name" value="MYB_LIKE"/>
    <property type="match status" value="2"/>
</dbReference>
<gene>
    <name evidence="6" type="ORF">KC19_7G065000</name>
</gene>
<protein>
    <submittedName>
        <fullName evidence="6">Uncharacterized protein</fullName>
    </submittedName>
</protein>
<dbReference type="GO" id="GO:0000978">
    <property type="term" value="F:RNA polymerase II cis-regulatory region sequence-specific DNA binding"/>
    <property type="evidence" value="ECO:0007669"/>
    <property type="project" value="TreeGrafter"/>
</dbReference>
<name>A0A8T0HBG7_CERPU</name>
<dbReference type="PROSITE" id="PS51294">
    <property type="entry name" value="HTH_MYB"/>
    <property type="match status" value="2"/>
</dbReference>
<feature type="compositionally biased region" description="Low complexity" evidence="3">
    <location>
        <begin position="516"/>
        <end position="529"/>
    </location>
</feature>
<keyword evidence="1" id="KW-0677">Repeat</keyword>
<dbReference type="InterPro" id="IPR001005">
    <property type="entry name" value="SANT/Myb"/>
</dbReference>
<keyword evidence="2" id="KW-0238">DNA-binding</keyword>
<dbReference type="Gene3D" id="1.10.10.60">
    <property type="entry name" value="Homeodomain-like"/>
    <property type="match status" value="2"/>
</dbReference>
<organism evidence="6 7">
    <name type="scientific">Ceratodon purpureus</name>
    <name type="common">Fire moss</name>
    <name type="synonym">Dicranum purpureum</name>
    <dbReference type="NCBI Taxonomy" id="3225"/>
    <lineage>
        <taxon>Eukaryota</taxon>
        <taxon>Viridiplantae</taxon>
        <taxon>Streptophyta</taxon>
        <taxon>Embryophyta</taxon>
        <taxon>Bryophyta</taxon>
        <taxon>Bryophytina</taxon>
        <taxon>Bryopsida</taxon>
        <taxon>Dicranidae</taxon>
        <taxon>Pseudoditrichales</taxon>
        <taxon>Ditrichaceae</taxon>
        <taxon>Ceratodon</taxon>
    </lineage>
</organism>
<keyword evidence="7" id="KW-1185">Reference proteome</keyword>
<feature type="compositionally biased region" description="Basic and acidic residues" evidence="3">
    <location>
        <begin position="542"/>
        <end position="558"/>
    </location>
</feature>
<feature type="region of interest" description="Disordered" evidence="3">
    <location>
        <begin position="461"/>
        <end position="573"/>
    </location>
</feature>
<feature type="domain" description="HTH myb-type" evidence="5">
    <location>
        <begin position="668"/>
        <end position="719"/>
    </location>
</feature>
<dbReference type="PANTHER" id="PTHR45614:SF285">
    <property type="entry name" value="TRANSCRIPTION FACTOR MYB98"/>
    <property type="match status" value="1"/>
</dbReference>
<accession>A0A8T0HBG7</accession>
<dbReference type="SMART" id="SM00717">
    <property type="entry name" value="SANT"/>
    <property type="match status" value="2"/>
</dbReference>
<evidence type="ECO:0000256" key="1">
    <source>
        <dbReference type="ARBA" id="ARBA00022737"/>
    </source>
</evidence>
<feature type="compositionally biased region" description="Polar residues" evidence="3">
    <location>
        <begin position="461"/>
        <end position="479"/>
    </location>
</feature>
<evidence type="ECO:0000313" key="7">
    <source>
        <dbReference type="Proteomes" id="UP000822688"/>
    </source>
</evidence>
<feature type="region of interest" description="Disordered" evidence="3">
    <location>
        <begin position="394"/>
        <end position="413"/>
    </location>
</feature>
<evidence type="ECO:0000256" key="3">
    <source>
        <dbReference type="SAM" id="MobiDB-lite"/>
    </source>
</evidence>
<reference evidence="6" key="1">
    <citation type="submission" date="2020-06" db="EMBL/GenBank/DDBJ databases">
        <title>WGS assembly of Ceratodon purpureus strain R40.</title>
        <authorList>
            <person name="Carey S.B."/>
            <person name="Jenkins J."/>
            <person name="Shu S."/>
            <person name="Lovell J.T."/>
            <person name="Sreedasyam A."/>
            <person name="Maumus F."/>
            <person name="Tiley G.P."/>
            <person name="Fernandez-Pozo N."/>
            <person name="Barry K."/>
            <person name="Chen C."/>
            <person name="Wang M."/>
            <person name="Lipzen A."/>
            <person name="Daum C."/>
            <person name="Saski C.A."/>
            <person name="Payton A.C."/>
            <person name="Mcbreen J.C."/>
            <person name="Conrad R.E."/>
            <person name="Kollar L.M."/>
            <person name="Olsson S."/>
            <person name="Huttunen S."/>
            <person name="Landis J.B."/>
            <person name="Wickett N.J."/>
            <person name="Johnson M.G."/>
            <person name="Rensing S.A."/>
            <person name="Grimwood J."/>
            <person name="Schmutz J."/>
            <person name="Mcdaniel S.F."/>
        </authorList>
    </citation>
    <scope>NUCLEOTIDE SEQUENCE</scope>
    <source>
        <strain evidence="6">R40</strain>
    </source>
</reference>
<dbReference type="AlphaFoldDB" id="A0A8T0HBG7"/>
<feature type="domain" description="HTH myb-type" evidence="5">
    <location>
        <begin position="720"/>
        <end position="748"/>
    </location>
</feature>
<dbReference type="EMBL" id="CM026428">
    <property type="protein sequence ID" value="KAG0566452.1"/>
    <property type="molecule type" value="Genomic_DNA"/>
</dbReference>
<feature type="compositionally biased region" description="Polar residues" evidence="3">
    <location>
        <begin position="237"/>
        <end position="249"/>
    </location>
</feature>
<evidence type="ECO:0000259" key="5">
    <source>
        <dbReference type="PROSITE" id="PS51294"/>
    </source>
</evidence>
<proteinExistence type="predicted"/>
<dbReference type="PANTHER" id="PTHR45614">
    <property type="entry name" value="MYB PROTEIN-RELATED"/>
    <property type="match status" value="1"/>
</dbReference>
<dbReference type="FunFam" id="1.10.10.60:FF:000010">
    <property type="entry name" value="Transcriptional activator Myb isoform A"/>
    <property type="match status" value="1"/>
</dbReference>
<evidence type="ECO:0000259" key="4">
    <source>
        <dbReference type="PROSITE" id="PS50090"/>
    </source>
</evidence>
<dbReference type="InterPro" id="IPR050560">
    <property type="entry name" value="MYB_TF"/>
</dbReference>
<comment type="caution">
    <text evidence="6">The sequence shown here is derived from an EMBL/GenBank/DDBJ whole genome shotgun (WGS) entry which is preliminary data.</text>
</comment>
<sequence>MASDGGAGSVKVDEIAACLHQGEQSKKQSPDPVGYNFPSCCTFTENHLPPHLQQLQYGQFDDTFFSHFPAAAMHMLAWQWPSNLGYAAAPCTMPKEMNEGAPGQCSNQGSNVNSIFEYVNQLGAFYKQLPRQHSEQAPQQHQYRCQYPHQFMQVTQHGSEAHDMHAQNMAYFKDEQSKLVGLHRSEVPPHLLNRSQALNPHSVPMNYLPGASIFQPRVVNNFGAYPSCGDSGMRPPSTGSLSKSVNAQPHQGDGGLEENCTRDPEKAQSGSEQTQFNYASPSQRLFHAPNSGGPLNSQESYCMDECPQHHYPRIACSSLVPAMTCQLVNVDPGVTDGYGAPQWNGLQPVAGMWGQVGASSGYQPRCLQQTPTPAATQVISTPFPLPSASSTLPDLFNSLRESSSSTSLPSSSSPFQLSAQSAFSCMSSYDSHFLRPVIHNTKSSPGCHVQYPKPSFLATTQHATSLSGSQPGQSVSSDEVITRRDESSENDPKGPFSDARISAPTPTEAGTRLEPSESCPGSSSGMNSSLAENVTASTNDAVSKEPLDCRMQGHEQVRTPESATRGPSESAGVVYSSHQGGCYGGGRSPPPEFCNLLGQDQHVLMRRNSQYVIARHPLKMPVGALALCGHQALDFPNPTAPCVPPNGIHEVHLVPVDRTSATQRQPGVKGQWGAAEDRVLSKLVKRYGSRRWSLISTFMANRSGKQCRERWVNHLQPDIRKEGWTTEEEELLVHAHSTFGNRWSAIAKVCLLALLASAWCCSKSLNCMDVLFYSSPSCYLRFHGKVDTDGYEFGDTTIGVL</sequence>
<dbReference type="SUPFAM" id="SSF46689">
    <property type="entry name" value="Homeodomain-like"/>
    <property type="match status" value="1"/>
</dbReference>
<dbReference type="CDD" id="cd00167">
    <property type="entry name" value="SANT"/>
    <property type="match status" value="1"/>
</dbReference>
<feature type="region of interest" description="Disordered" evidence="3">
    <location>
        <begin position="230"/>
        <end position="276"/>
    </location>
</feature>
<feature type="domain" description="Myb-like" evidence="4">
    <location>
        <begin position="716"/>
        <end position="748"/>
    </location>
</feature>
<feature type="domain" description="Myb-like" evidence="4">
    <location>
        <begin position="664"/>
        <end position="715"/>
    </location>
</feature>
<dbReference type="InterPro" id="IPR009057">
    <property type="entry name" value="Homeodomain-like_sf"/>
</dbReference>
<dbReference type="GO" id="GO:0005634">
    <property type="term" value="C:nucleus"/>
    <property type="evidence" value="ECO:0007669"/>
    <property type="project" value="TreeGrafter"/>
</dbReference>
<feature type="compositionally biased region" description="Basic and acidic residues" evidence="3">
    <location>
        <begin position="480"/>
        <end position="492"/>
    </location>
</feature>
<dbReference type="GO" id="GO:0000981">
    <property type="term" value="F:DNA-binding transcription factor activity, RNA polymerase II-specific"/>
    <property type="evidence" value="ECO:0007669"/>
    <property type="project" value="TreeGrafter"/>
</dbReference>
<dbReference type="InterPro" id="IPR017930">
    <property type="entry name" value="Myb_dom"/>
</dbReference>
<evidence type="ECO:0000256" key="2">
    <source>
        <dbReference type="ARBA" id="ARBA00023125"/>
    </source>
</evidence>
<evidence type="ECO:0000313" key="6">
    <source>
        <dbReference type="EMBL" id="KAG0566452.1"/>
    </source>
</evidence>
<feature type="compositionally biased region" description="Low complexity" evidence="3">
    <location>
        <begin position="402"/>
        <end position="413"/>
    </location>
</feature>
<dbReference type="Proteomes" id="UP000822688">
    <property type="component" value="Chromosome 7"/>
</dbReference>